<gene>
    <name evidence="1" type="ORF">B296_00032937</name>
</gene>
<evidence type="ECO:0000313" key="2">
    <source>
        <dbReference type="Proteomes" id="UP000287651"/>
    </source>
</evidence>
<reference evidence="1 2" key="1">
    <citation type="journal article" date="2014" name="Agronomy (Basel)">
        <title>A Draft Genome Sequence for Ensete ventricosum, the Drought-Tolerant Tree Against Hunger.</title>
        <authorList>
            <person name="Harrison J."/>
            <person name="Moore K.A."/>
            <person name="Paszkiewicz K."/>
            <person name="Jones T."/>
            <person name="Grant M."/>
            <person name="Ambacheew D."/>
            <person name="Muzemil S."/>
            <person name="Studholme D.J."/>
        </authorList>
    </citation>
    <scope>NUCLEOTIDE SEQUENCE [LARGE SCALE GENOMIC DNA]</scope>
</reference>
<sequence length="113" mass="13145">VHGKSYEHGFAKKLCVKSSFNRVEFRSIFRALSRKFKILTIPVVLALGKSYEHGCAKKCDGHKFCTMSRSVKFRSIFHAPSQKFKYWPFLMYKPMGRRTNTVSQKNTMVINFA</sequence>
<evidence type="ECO:0000313" key="1">
    <source>
        <dbReference type="EMBL" id="RRT61353.1"/>
    </source>
</evidence>
<organism evidence="1 2">
    <name type="scientific">Ensete ventricosum</name>
    <name type="common">Abyssinian banana</name>
    <name type="synonym">Musa ensete</name>
    <dbReference type="NCBI Taxonomy" id="4639"/>
    <lineage>
        <taxon>Eukaryota</taxon>
        <taxon>Viridiplantae</taxon>
        <taxon>Streptophyta</taxon>
        <taxon>Embryophyta</taxon>
        <taxon>Tracheophyta</taxon>
        <taxon>Spermatophyta</taxon>
        <taxon>Magnoliopsida</taxon>
        <taxon>Liliopsida</taxon>
        <taxon>Zingiberales</taxon>
        <taxon>Musaceae</taxon>
        <taxon>Ensete</taxon>
    </lineage>
</organism>
<dbReference type="Proteomes" id="UP000287651">
    <property type="component" value="Unassembled WGS sequence"/>
</dbReference>
<name>A0A426ZBN7_ENSVE</name>
<proteinExistence type="predicted"/>
<comment type="caution">
    <text evidence="1">The sequence shown here is derived from an EMBL/GenBank/DDBJ whole genome shotgun (WGS) entry which is preliminary data.</text>
</comment>
<protein>
    <submittedName>
        <fullName evidence="1">Uncharacterized protein</fullName>
    </submittedName>
</protein>
<dbReference type="AlphaFoldDB" id="A0A426ZBN7"/>
<accession>A0A426ZBN7</accession>
<dbReference type="EMBL" id="AMZH03007426">
    <property type="protein sequence ID" value="RRT61353.1"/>
    <property type="molecule type" value="Genomic_DNA"/>
</dbReference>
<feature type="non-terminal residue" evidence="1">
    <location>
        <position position="1"/>
    </location>
</feature>